<organism evidence="3 6">
    <name type="scientific">Micromonospora terminaliae</name>
    <dbReference type="NCBI Taxonomy" id="1914461"/>
    <lineage>
        <taxon>Bacteria</taxon>
        <taxon>Bacillati</taxon>
        <taxon>Actinomycetota</taxon>
        <taxon>Actinomycetes</taxon>
        <taxon>Micromonosporales</taxon>
        <taxon>Micromonosporaceae</taxon>
        <taxon>Micromonospora</taxon>
    </lineage>
</organism>
<evidence type="ECO:0000313" key="6">
    <source>
        <dbReference type="Proteomes" id="UP000477779"/>
    </source>
</evidence>
<reference evidence="4 5" key="1">
    <citation type="submission" date="2019-10" db="EMBL/GenBank/DDBJ databases">
        <title>Genome Sequence of Micromonospora terminaliae DSM 101760.</title>
        <authorList>
            <person name="Guo L."/>
        </authorList>
    </citation>
    <scope>NUCLEOTIDE SEQUENCE [LARGE SCALE GENOMIC DNA]</scope>
    <source>
        <strain evidence="4 5">DSM 101760</strain>
    </source>
</reference>
<reference evidence="3 6" key="2">
    <citation type="submission" date="2020-02" db="EMBL/GenBank/DDBJ databases">
        <title>WGS of Micromonospora spp. isolated from hot spring.</title>
        <authorList>
            <person name="Thawai C."/>
        </authorList>
    </citation>
    <scope>NUCLEOTIDE SEQUENCE [LARGE SCALE GENOMIC DNA]</scope>
    <source>
        <strain evidence="3 6">TMS7</strain>
    </source>
</reference>
<feature type="transmembrane region" description="Helical" evidence="2">
    <location>
        <begin position="63"/>
        <end position="81"/>
    </location>
</feature>
<keyword evidence="2" id="KW-1133">Transmembrane helix</keyword>
<dbReference type="Proteomes" id="UP000402241">
    <property type="component" value="Chromosome"/>
</dbReference>
<evidence type="ECO:0000256" key="2">
    <source>
        <dbReference type="SAM" id="Phobius"/>
    </source>
</evidence>
<gene>
    <name evidence="3" type="ORF">G3561_30310</name>
    <name evidence="4" type="ORF">GCE86_24560</name>
</gene>
<keyword evidence="5" id="KW-1185">Reference proteome</keyword>
<feature type="compositionally biased region" description="Low complexity" evidence="1">
    <location>
        <begin position="263"/>
        <end position="282"/>
    </location>
</feature>
<feature type="region of interest" description="Disordered" evidence="1">
    <location>
        <begin position="133"/>
        <end position="219"/>
    </location>
</feature>
<dbReference type="EMBL" id="CP045309">
    <property type="protein sequence ID" value="QGL49917.1"/>
    <property type="molecule type" value="Genomic_DNA"/>
</dbReference>
<evidence type="ECO:0000256" key="1">
    <source>
        <dbReference type="SAM" id="MobiDB-lite"/>
    </source>
</evidence>
<keyword evidence="2" id="KW-0472">Membrane</keyword>
<feature type="compositionally biased region" description="Acidic residues" evidence="1">
    <location>
        <begin position="144"/>
        <end position="155"/>
    </location>
</feature>
<feature type="compositionally biased region" description="Low complexity" evidence="1">
    <location>
        <begin position="321"/>
        <end position="364"/>
    </location>
</feature>
<dbReference type="Pfam" id="PF19609">
    <property type="entry name" value="DUF6114"/>
    <property type="match status" value="1"/>
</dbReference>
<dbReference type="EMBL" id="JAAHBZ010000021">
    <property type="protein sequence ID" value="NES31833.1"/>
    <property type="molecule type" value="Genomic_DNA"/>
</dbReference>
<evidence type="ECO:0000313" key="3">
    <source>
        <dbReference type="EMBL" id="NES31833.1"/>
    </source>
</evidence>
<protein>
    <submittedName>
        <fullName evidence="3">Uncharacterized protein</fullName>
    </submittedName>
</protein>
<keyword evidence="2" id="KW-0812">Transmembrane</keyword>
<evidence type="ECO:0000313" key="4">
    <source>
        <dbReference type="EMBL" id="QGL49917.1"/>
    </source>
</evidence>
<accession>A0AAJ3DMW1</accession>
<proteinExistence type="predicted"/>
<feature type="transmembrane region" description="Helical" evidence="2">
    <location>
        <begin position="88"/>
        <end position="104"/>
    </location>
</feature>
<sequence length="538" mass="55925">MTTADTQQARPGRVGQAWRDFRRWRRSRPFWGGLFTALAGLEIFGTTQMSLNGLTFQMGPTGFLSWLIPAILFACGMLLWFSPQQRMFYSVVAAITALYSMIGVNLGGFFIGLLLGMVGSALGFAWVPRKQPAAEPAEPAEPVEPAEDDEDDAGEAEPALVDDLMPRQREDETTGVLTDTLPEPRNPLREAAPADPPGATDSTQVLPAVGPDTPRGGSHRDPRAYAILFVVATVSAAGLFALRGQEAAVAAPAACPTATAPAASASASASPSPSASPSTTPAEEQPAEEQKDSDGNLLTDIVDGITDLFTGGDDAEPSPSPSASSSAPAAAAAAEPAATATTTATPSGTATATATATPSGSATTKPAEPDADCASPAPTKPKPVEAGKPLPKLAADPDQPIVADPPSKLTGSKVTMTGLRFEGIVELPTHDGKLKCLKFTMDKAVTEDFTLLANGPAGKKQRYVTDKLTVEGDVAFYATRFVGHLLGIKITLTPDLPFPDGLPITSPIPISFDDPVIDLAYENSKALTARPILKLDLA</sequence>
<name>A0AAJ3DMW1_9ACTN</name>
<dbReference type="RefSeq" id="WP_154229098.1">
    <property type="nucleotide sequence ID" value="NZ_CP045309.1"/>
</dbReference>
<dbReference type="InterPro" id="IPR046096">
    <property type="entry name" value="DUF6114"/>
</dbReference>
<dbReference type="AlphaFoldDB" id="A0AAJ3DMW1"/>
<feature type="transmembrane region" description="Helical" evidence="2">
    <location>
        <begin position="29"/>
        <end position="51"/>
    </location>
</feature>
<evidence type="ECO:0000313" key="5">
    <source>
        <dbReference type="Proteomes" id="UP000402241"/>
    </source>
</evidence>
<dbReference type="Proteomes" id="UP000477779">
    <property type="component" value="Unassembled WGS sequence"/>
</dbReference>
<feature type="region of interest" description="Disordered" evidence="1">
    <location>
        <begin position="263"/>
        <end position="409"/>
    </location>
</feature>